<dbReference type="SUPFAM" id="SSF50610">
    <property type="entry name" value="mu transposase, C-terminal domain"/>
    <property type="match status" value="1"/>
</dbReference>
<keyword evidence="4" id="KW-1185">Reference proteome</keyword>
<organism evidence="3 4">
    <name type="scientific">Caulobacter segnis</name>
    <dbReference type="NCBI Taxonomy" id="88688"/>
    <lineage>
        <taxon>Bacteria</taxon>
        <taxon>Pseudomonadati</taxon>
        <taxon>Pseudomonadota</taxon>
        <taxon>Alphaproteobacteria</taxon>
        <taxon>Caulobacterales</taxon>
        <taxon>Caulobacteraceae</taxon>
        <taxon>Caulobacter</taxon>
    </lineage>
</organism>
<feature type="compositionally biased region" description="Basic and acidic residues" evidence="1">
    <location>
        <begin position="494"/>
        <end position="505"/>
    </location>
</feature>
<protein>
    <submittedName>
        <fullName evidence="3">Mu transposase C-terminal domain-containing protein</fullName>
    </submittedName>
</protein>
<dbReference type="PROSITE" id="PS50994">
    <property type="entry name" value="INTEGRASE"/>
    <property type="match status" value="1"/>
</dbReference>
<dbReference type="InterPro" id="IPR001584">
    <property type="entry name" value="Integrase_cat-core"/>
</dbReference>
<dbReference type="InterPro" id="IPR012337">
    <property type="entry name" value="RNaseH-like_sf"/>
</dbReference>
<dbReference type="Proteomes" id="UP001057520">
    <property type="component" value="Chromosome"/>
</dbReference>
<proteinExistence type="predicted"/>
<dbReference type="EMBL" id="CP096040">
    <property type="protein sequence ID" value="USQ98443.1"/>
    <property type="molecule type" value="Genomic_DNA"/>
</dbReference>
<gene>
    <name evidence="3" type="ORF">MZV50_13225</name>
</gene>
<evidence type="ECO:0000259" key="2">
    <source>
        <dbReference type="PROSITE" id="PS50994"/>
    </source>
</evidence>
<evidence type="ECO:0000313" key="3">
    <source>
        <dbReference type="EMBL" id="USQ98443.1"/>
    </source>
</evidence>
<sequence length="532" mass="59707">MSDEEFELLSRRMIAARDLRSRPNRSRYDVELAAEELGVHASTVYRDIQRLEGRGTIEDIAPRARGWPQSRSRLHPRQEELIEQFLRSTFLTTAKPTMVSVTAQIGDACEREGLSRPTRAAVIKRRNRLPAREIAAKRDGAKAAEQHTPRPGKFEVQRPWDVWQIDHTLTDVIIVDDQGRPIGRAWITVLIDVYSRIVPGFYVGLDAPSTIRVATTLDLAVSPKEAWLAKHGYDYEWPVEGLPKLLHSDRAKEFTSNVLKRAMENQGTGIFLRPPGRVRFGGHIERLIGTLMGKCRLLPGATHSSPTARGGYDSKGSARLTLDQLQDYFAHQILGVYHNQVHSALGVSPLEAWKAATRDRFPEFPEDLGSFRLDLFPELTRTLGRQGLQAFNEDYYCQEIGEAFISGVREVRVKYDPRDLSKIYVYLPDVGYVTVPYRLPIEGPAPTYWLYKAASRQRGQADTGRASRHVVRRATAATEQIVQAATSRSMKAARQAERLVRDRQGAAEFASRSAVPPPPSDDDWGGAFGGGE</sequence>
<accession>A0ABY5A0W7</accession>
<dbReference type="SUPFAM" id="SSF53098">
    <property type="entry name" value="Ribonuclease H-like"/>
    <property type="match status" value="1"/>
</dbReference>
<evidence type="ECO:0000256" key="1">
    <source>
        <dbReference type="SAM" id="MobiDB-lite"/>
    </source>
</evidence>
<dbReference type="Pfam" id="PF09299">
    <property type="entry name" value="Mu-transpos_C"/>
    <property type="match status" value="1"/>
</dbReference>
<dbReference type="InterPro" id="IPR015378">
    <property type="entry name" value="Transposase-like_Mu_C"/>
</dbReference>
<reference evidence="3 4" key="1">
    <citation type="submission" date="2022-04" db="EMBL/GenBank/DDBJ databases">
        <title>Genome sequence of soybean root-associated Caulobacter segnis RL271.</title>
        <authorList>
            <person name="Longley R."/>
            <person name="Bonito G."/>
            <person name="Trigodet F."/>
            <person name="Crosson S."/>
            <person name="Fiebig A."/>
        </authorList>
    </citation>
    <scope>NUCLEOTIDE SEQUENCE [LARGE SCALE GENOMIC DNA]</scope>
    <source>
        <strain evidence="3 4">RL271</strain>
    </source>
</reference>
<feature type="region of interest" description="Disordered" evidence="1">
    <location>
        <begin position="493"/>
        <end position="532"/>
    </location>
</feature>
<dbReference type="InterPro" id="IPR009004">
    <property type="entry name" value="Transposase_Mu_C"/>
</dbReference>
<name>A0ABY5A0W7_9CAUL</name>
<dbReference type="Gene3D" id="3.30.420.10">
    <property type="entry name" value="Ribonuclease H-like superfamily/Ribonuclease H"/>
    <property type="match status" value="1"/>
</dbReference>
<feature type="domain" description="Integrase catalytic" evidence="2">
    <location>
        <begin position="155"/>
        <end position="357"/>
    </location>
</feature>
<dbReference type="InterPro" id="IPR036397">
    <property type="entry name" value="RNaseH_sf"/>
</dbReference>
<evidence type="ECO:0000313" key="4">
    <source>
        <dbReference type="Proteomes" id="UP001057520"/>
    </source>
</evidence>